<name>A0A2U7UAK0_9VIRU</name>
<feature type="region of interest" description="Disordered" evidence="1">
    <location>
        <begin position="1"/>
        <end position="106"/>
    </location>
</feature>
<dbReference type="Proteomes" id="UP000248852">
    <property type="component" value="Segment"/>
</dbReference>
<feature type="region of interest" description="Disordered" evidence="1">
    <location>
        <begin position="317"/>
        <end position="376"/>
    </location>
</feature>
<sequence>MNTNATTPSAPAPMNRHQRRAQAAIARKAAAEKAAREAKQAQAGHANNDNAIQHDVEQQQEHVAHDEGDANDHANGQNQGHESKHRHQHHHQNNNNTKAARQEARKAAFRAAVRRALRAMMTEYSQERYGAWWITGLDRVLRNRLHDGYGTVEPDLLALGIIRDAAGGWWRWAENAPEPVFHADTKFTRVVPRKPVPRGRPRPAATEDVVATNGDHNANNNNNGTHAAKDERQKAVRAAREAEAQAFKAALKQALRALMTDYCQAHFDGAWWYTDLADTLAHRLRVGQGRFDADLAHINVLRNSCRGWWTWVDGTTTGPVFSEDAPKTPRAAKKPAPEGAQPRPMPATTTRRKHARAQHKQRPAGAVARGRPEPAQ</sequence>
<evidence type="ECO:0000313" key="2">
    <source>
        <dbReference type="EMBL" id="AVK75473.1"/>
    </source>
</evidence>
<dbReference type="GeneID" id="36844614"/>
<protein>
    <submittedName>
        <fullName evidence="2">Uncharacterized protein</fullName>
    </submittedName>
</protein>
<proteinExistence type="predicted"/>
<feature type="compositionally biased region" description="Basic and acidic residues" evidence="1">
    <location>
        <begin position="29"/>
        <end position="39"/>
    </location>
</feature>
<gene>
    <name evidence="2" type="ORF">pqer_cds_1051</name>
</gene>
<evidence type="ECO:0000256" key="1">
    <source>
        <dbReference type="SAM" id="MobiDB-lite"/>
    </source>
</evidence>
<accession>A0A2U7UAK0</accession>
<dbReference type="RefSeq" id="YP_009483742.1">
    <property type="nucleotide sequence ID" value="NC_037667.1"/>
</dbReference>
<feature type="compositionally biased region" description="Basic residues" evidence="1">
    <location>
        <begin position="350"/>
        <end position="362"/>
    </location>
</feature>
<organism evidence="2">
    <name type="scientific">Pandoravirus quercus</name>
    <dbReference type="NCBI Taxonomy" id="2107709"/>
    <lineage>
        <taxon>Viruses</taxon>
        <taxon>Pandoravirus</taxon>
    </lineage>
</organism>
<feature type="compositionally biased region" description="Basic and acidic residues" evidence="1">
    <location>
        <begin position="52"/>
        <end position="72"/>
    </location>
</feature>
<feature type="compositionally biased region" description="Basic residues" evidence="1">
    <location>
        <begin position="83"/>
        <end position="92"/>
    </location>
</feature>
<dbReference type="KEGG" id="vg:36844614"/>
<dbReference type="EMBL" id="MG011689">
    <property type="protein sequence ID" value="AVK75473.1"/>
    <property type="molecule type" value="Genomic_DNA"/>
</dbReference>
<reference evidence="2" key="1">
    <citation type="journal article" date="2018" name="Nat. Commun.">
        <title>Diversity and evolution of the emerging Pandoraviridae family.</title>
        <authorList>
            <person name="Legendre M."/>
            <person name="Fabre E."/>
            <person name="Poirot O."/>
            <person name="Jeudy S."/>
            <person name="Lartigue A."/>
            <person name="Alempic J.M."/>
            <person name="Beucher L."/>
            <person name="Philippe N."/>
            <person name="Bertaux L."/>
            <person name="Christo-Foroux E."/>
            <person name="Labadie K."/>
            <person name="Coute Y."/>
            <person name="Abergel C."/>
            <person name="Claverie J.M."/>
        </authorList>
    </citation>
    <scope>NUCLEOTIDE SEQUENCE [LARGE SCALE GENOMIC DNA]</scope>
    <source>
        <strain evidence="2">Quercus</strain>
    </source>
</reference>